<keyword evidence="17" id="KW-1185">Reference proteome</keyword>
<feature type="domain" description="KANL2-like probable zinc-finger" evidence="15">
    <location>
        <begin position="31"/>
        <end position="94"/>
    </location>
</feature>
<gene>
    <name evidence="16" type="ORF">L798_04064</name>
</gene>
<evidence type="ECO:0000256" key="8">
    <source>
        <dbReference type="ARBA" id="ARBA00023128"/>
    </source>
</evidence>
<evidence type="ECO:0000313" key="17">
    <source>
        <dbReference type="Proteomes" id="UP000027135"/>
    </source>
</evidence>
<dbReference type="FunCoup" id="A0A067RKP1">
    <property type="interactions" value="1966"/>
</dbReference>
<dbReference type="GO" id="GO:0005634">
    <property type="term" value="C:nucleus"/>
    <property type="evidence" value="ECO:0007669"/>
    <property type="project" value="UniProtKB-SubCell"/>
</dbReference>
<proteinExistence type="predicted"/>
<keyword evidence="9" id="KW-0539">Nucleus</keyword>
<comment type="function">
    <text evidence="12">Non-catalytic component of the NSL histone acetyltransferase complex, a multiprotein complex that mediates histone H4 acetylation at 'Lys-5'- and 'Lys-8' (H4K5ac and H4K8ac) at transcription start sites and promotes transcription initiation. Required for NSL complex stability and for transcription of intraciliary transport genes in both ciliated and non-ciliated cells by regulating histone H4 acetylation at 'Lys-5'- and 'Lys-12' (H4K5ac and H4K12ac). This is necessary for cilium assembly in ciliated cells and for organization of the microtubule cytoskeleton in non-ciliated cells. Required within the NSL complex to maintain nuclear architecture stability by promoting KAT8-mediated acetylation of lamin LMNA.</text>
</comment>
<dbReference type="Proteomes" id="UP000027135">
    <property type="component" value="Unassembled WGS sequence"/>
</dbReference>
<dbReference type="GO" id="GO:0044545">
    <property type="term" value="C:NSL complex"/>
    <property type="evidence" value="ECO:0007669"/>
    <property type="project" value="TreeGrafter"/>
</dbReference>
<keyword evidence="7" id="KW-0156">Chromatin regulator</keyword>
<dbReference type="OrthoDB" id="677315at2759"/>
<evidence type="ECO:0000256" key="12">
    <source>
        <dbReference type="ARBA" id="ARBA00093359"/>
    </source>
</evidence>
<evidence type="ECO:0000256" key="6">
    <source>
        <dbReference type="ARBA" id="ARBA00022843"/>
    </source>
</evidence>
<keyword evidence="6" id="KW-0832">Ubl conjugation</keyword>
<dbReference type="eggNOG" id="ENOG502QTMA">
    <property type="taxonomic scope" value="Eukaryota"/>
</dbReference>
<accession>A0A067RKP1</accession>
<evidence type="ECO:0000259" key="15">
    <source>
        <dbReference type="Pfam" id="PF13891"/>
    </source>
</evidence>
<sequence>MAEFSRNESMVTGNMFHSLKNSSTIRSRPACNYLAHECSGQRVEGYDYCVRHILEDKTAPYRLCGYVYSGNGRRCIMPTPKGDKRESGFCAEHARKAQLARQKSSRRHIPPPSSESLLLSLSHYSKTEYNSGAVASGGGSRKSVDNGKRFMGAGNGNAGSQLDTGQSSLDVKESDTQEDAQDFVTKALNPYVDMDALKVNSAASRILDYASESDSDVEVTVQGETAENASSDAESVDSHMEDPFKHAGVYTTEEVTLVTRDKLIRLQSLYIEQFRRLQHVLKERRRRYLHALKREKETLSSIYNQSRESVREQKLYEKLRSLNHYHKRSGVEAVLHKKALERRAHATEGVNIRPAPTAKCVFTEGGVKCGERTLPVAKHCLKHILEDTHQVLFRPCGCRRADFVCREPVPNILEGASCVYHTNLPLPPPPLPAANLGLKIDDSGGEEAMETSLSHENDSEVEISRMSSSSTQDAHQFGNHMTPKQNINDPGKIGELSSIIDKTMDGAAQKAQESKGECDVDDMTVGETEVITNSETDMVANST</sequence>
<evidence type="ECO:0000256" key="3">
    <source>
        <dbReference type="ARBA" id="ARBA00015508"/>
    </source>
</evidence>
<feature type="domain" description="KANL2-like probable zinc-finger" evidence="15">
    <location>
        <begin position="366"/>
        <end position="422"/>
    </location>
</feature>
<evidence type="ECO:0000256" key="4">
    <source>
        <dbReference type="ARBA" id="ARBA00022499"/>
    </source>
</evidence>
<name>A0A067RKP1_ZOONE</name>
<dbReference type="Pfam" id="PF13891">
    <property type="entry name" value="zf-C3HC3H_KANSL2"/>
    <property type="match status" value="2"/>
</dbReference>
<dbReference type="GO" id="GO:0005739">
    <property type="term" value="C:mitochondrion"/>
    <property type="evidence" value="ECO:0007669"/>
    <property type="project" value="UniProtKB-SubCell"/>
</dbReference>
<evidence type="ECO:0000256" key="1">
    <source>
        <dbReference type="ARBA" id="ARBA00004123"/>
    </source>
</evidence>
<feature type="region of interest" description="Disordered" evidence="14">
    <location>
        <begin position="130"/>
        <end position="169"/>
    </location>
</feature>
<keyword evidence="4" id="KW-1017">Isopeptide bond</keyword>
<feature type="compositionally biased region" description="Polar residues" evidence="14">
    <location>
        <begin position="158"/>
        <end position="169"/>
    </location>
</feature>
<dbReference type="InParanoid" id="A0A067RKP1"/>
<keyword evidence="5" id="KW-0597">Phosphoprotein</keyword>
<dbReference type="OMA" id="FPPENQQ"/>
<dbReference type="STRING" id="136037.A0A067RKP1"/>
<comment type="subunit">
    <text evidence="13">Component of the NSL complex at least composed of KAT8/MOF, KANSL1, KANSL2, KANSL3, MCRS1, PHF20, OGT1/OGT, WDR5 and HCFC1.</text>
</comment>
<dbReference type="PANTHER" id="PTHR13453:SF1">
    <property type="entry name" value="KAT8 REGULATORY NSL COMPLEX SUBUNIT 2"/>
    <property type="match status" value="1"/>
</dbReference>
<dbReference type="EMBL" id="KK852570">
    <property type="protein sequence ID" value="KDR21135.1"/>
    <property type="molecule type" value="Genomic_DNA"/>
</dbReference>
<organism evidence="16 17">
    <name type="scientific">Zootermopsis nevadensis</name>
    <name type="common">Dampwood termite</name>
    <dbReference type="NCBI Taxonomy" id="136037"/>
    <lineage>
        <taxon>Eukaryota</taxon>
        <taxon>Metazoa</taxon>
        <taxon>Ecdysozoa</taxon>
        <taxon>Arthropoda</taxon>
        <taxon>Hexapoda</taxon>
        <taxon>Insecta</taxon>
        <taxon>Pterygota</taxon>
        <taxon>Neoptera</taxon>
        <taxon>Polyneoptera</taxon>
        <taxon>Dictyoptera</taxon>
        <taxon>Blattodea</taxon>
        <taxon>Blattoidea</taxon>
        <taxon>Termitoidae</taxon>
        <taxon>Termopsidae</taxon>
        <taxon>Zootermopsis</taxon>
    </lineage>
</organism>
<evidence type="ECO:0000256" key="9">
    <source>
        <dbReference type="ARBA" id="ARBA00023242"/>
    </source>
</evidence>
<protein>
    <recommendedName>
        <fullName evidence="3">KAT8 regulatory NSL complex subunit 2</fullName>
    </recommendedName>
    <alternativeName>
        <fullName evidence="11">NSL complex protein NSL2</fullName>
    </alternativeName>
    <alternativeName>
        <fullName evidence="10">Non-specific lethal 2 homolog</fullName>
    </alternativeName>
</protein>
<evidence type="ECO:0000256" key="7">
    <source>
        <dbReference type="ARBA" id="ARBA00022853"/>
    </source>
</evidence>
<dbReference type="PANTHER" id="PTHR13453">
    <property type="entry name" value="KAT8 REGULATORY NSL COMPLEX SUBUNIT 2"/>
    <property type="match status" value="1"/>
</dbReference>
<evidence type="ECO:0000313" key="16">
    <source>
        <dbReference type="EMBL" id="KDR21135.1"/>
    </source>
</evidence>
<evidence type="ECO:0000256" key="13">
    <source>
        <dbReference type="ARBA" id="ARBA00093543"/>
    </source>
</evidence>
<evidence type="ECO:0000256" key="10">
    <source>
        <dbReference type="ARBA" id="ARBA00032947"/>
    </source>
</evidence>
<dbReference type="GO" id="GO:0006325">
    <property type="term" value="P:chromatin organization"/>
    <property type="evidence" value="ECO:0007669"/>
    <property type="project" value="UniProtKB-KW"/>
</dbReference>
<evidence type="ECO:0000256" key="14">
    <source>
        <dbReference type="SAM" id="MobiDB-lite"/>
    </source>
</evidence>
<evidence type="ECO:0000256" key="2">
    <source>
        <dbReference type="ARBA" id="ARBA00004173"/>
    </source>
</evidence>
<dbReference type="InterPro" id="IPR026316">
    <property type="entry name" value="NSL2"/>
</dbReference>
<comment type="subcellular location">
    <subcellularLocation>
        <location evidence="2">Mitochondrion</location>
    </subcellularLocation>
    <subcellularLocation>
        <location evidence="1">Nucleus</location>
    </subcellularLocation>
</comment>
<evidence type="ECO:0000256" key="11">
    <source>
        <dbReference type="ARBA" id="ARBA00033378"/>
    </source>
</evidence>
<reference evidence="16 17" key="1">
    <citation type="journal article" date="2014" name="Nat. Commun.">
        <title>Molecular traces of alternative social organization in a termite genome.</title>
        <authorList>
            <person name="Terrapon N."/>
            <person name="Li C."/>
            <person name="Robertson H.M."/>
            <person name="Ji L."/>
            <person name="Meng X."/>
            <person name="Booth W."/>
            <person name="Chen Z."/>
            <person name="Childers C.P."/>
            <person name="Glastad K.M."/>
            <person name="Gokhale K."/>
            <person name="Gowin J."/>
            <person name="Gronenberg W."/>
            <person name="Hermansen R.A."/>
            <person name="Hu H."/>
            <person name="Hunt B.G."/>
            <person name="Huylmans A.K."/>
            <person name="Khalil S.M."/>
            <person name="Mitchell R.D."/>
            <person name="Munoz-Torres M.C."/>
            <person name="Mustard J.A."/>
            <person name="Pan H."/>
            <person name="Reese J.T."/>
            <person name="Scharf M.E."/>
            <person name="Sun F."/>
            <person name="Vogel H."/>
            <person name="Xiao J."/>
            <person name="Yang W."/>
            <person name="Yang Z."/>
            <person name="Yang Z."/>
            <person name="Zhou J."/>
            <person name="Zhu J."/>
            <person name="Brent C.S."/>
            <person name="Elsik C.G."/>
            <person name="Goodisman M.A."/>
            <person name="Liberles D.A."/>
            <person name="Roe R.M."/>
            <person name="Vargo E.L."/>
            <person name="Vilcinskas A."/>
            <person name="Wang J."/>
            <person name="Bornberg-Bauer E."/>
            <person name="Korb J."/>
            <person name="Zhang G."/>
            <person name="Liebig J."/>
        </authorList>
    </citation>
    <scope>NUCLEOTIDE SEQUENCE [LARGE SCALE GENOMIC DNA]</scope>
    <source>
        <tissue evidence="16">Whole organism</tissue>
    </source>
</reference>
<feature type="region of interest" description="Disordered" evidence="14">
    <location>
        <begin position="472"/>
        <end position="491"/>
    </location>
</feature>
<dbReference type="InterPro" id="IPR025927">
    <property type="entry name" value="Znf_KANL2-like"/>
</dbReference>
<dbReference type="AlphaFoldDB" id="A0A067RKP1"/>
<evidence type="ECO:0000256" key="5">
    <source>
        <dbReference type="ARBA" id="ARBA00022553"/>
    </source>
</evidence>
<keyword evidence="8" id="KW-0496">Mitochondrion</keyword>